<evidence type="ECO:0000256" key="3">
    <source>
        <dbReference type="ARBA" id="ARBA00022801"/>
    </source>
</evidence>
<dbReference type="PROSITE" id="PS51892">
    <property type="entry name" value="SUBTILASE"/>
    <property type="match status" value="1"/>
</dbReference>
<feature type="domain" description="Peptidase S8/S53" evidence="6">
    <location>
        <begin position="2"/>
        <end position="203"/>
    </location>
</feature>
<dbReference type="GO" id="GO:0006508">
    <property type="term" value="P:proteolysis"/>
    <property type="evidence" value="ECO:0007669"/>
    <property type="project" value="UniProtKB-KW"/>
</dbReference>
<dbReference type="InterPro" id="IPR050131">
    <property type="entry name" value="Peptidase_S8_subtilisin-like"/>
</dbReference>
<dbReference type="AlphaFoldDB" id="A0A1I5HMG1"/>
<proteinExistence type="inferred from homology"/>
<dbReference type="RefSeq" id="WP_170848037.1">
    <property type="nucleotide sequence ID" value="NZ_BAABFM010000040.1"/>
</dbReference>
<dbReference type="EMBL" id="FOWD01000031">
    <property type="protein sequence ID" value="SFO49200.1"/>
    <property type="molecule type" value="Genomic_DNA"/>
</dbReference>
<evidence type="ECO:0000256" key="1">
    <source>
        <dbReference type="ARBA" id="ARBA00011073"/>
    </source>
</evidence>
<name>A0A1I5HMG1_9FIRM</name>
<evidence type="ECO:0000256" key="4">
    <source>
        <dbReference type="ARBA" id="ARBA00022825"/>
    </source>
</evidence>
<evidence type="ECO:0000256" key="5">
    <source>
        <dbReference type="PROSITE-ProRule" id="PRU01240"/>
    </source>
</evidence>
<dbReference type="SUPFAM" id="SSF52743">
    <property type="entry name" value="Subtilisin-like"/>
    <property type="match status" value="1"/>
</dbReference>
<dbReference type="GO" id="GO:0004252">
    <property type="term" value="F:serine-type endopeptidase activity"/>
    <property type="evidence" value="ECO:0007669"/>
    <property type="project" value="UniProtKB-UniRule"/>
</dbReference>
<dbReference type="PANTHER" id="PTHR43806:SF11">
    <property type="entry name" value="CEREVISIN-RELATED"/>
    <property type="match status" value="1"/>
</dbReference>
<gene>
    <name evidence="7" type="ORF">SAMN04489757_13128</name>
</gene>
<reference evidence="7 8" key="1">
    <citation type="submission" date="2016-10" db="EMBL/GenBank/DDBJ databases">
        <authorList>
            <person name="de Groot N.N."/>
        </authorList>
    </citation>
    <scope>NUCLEOTIDE SEQUENCE [LARGE SCALE GENOMIC DNA]</scope>
    <source>
        <strain evidence="7 8">DSM 1283</strain>
    </source>
</reference>
<comment type="similarity">
    <text evidence="1 5">Belongs to the peptidase S8 family.</text>
</comment>
<dbReference type="Proteomes" id="UP000198806">
    <property type="component" value="Unassembled WGS sequence"/>
</dbReference>
<dbReference type="InterPro" id="IPR000209">
    <property type="entry name" value="Peptidase_S8/S53_dom"/>
</dbReference>
<dbReference type="Gene3D" id="3.40.50.200">
    <property type="entry name" value="Peptidase S8/S53 domain"/>
    <property type="match status" value="1"/>
</dbReference>
<protein>
    <submittedName>
        <fullName evidence="7">Subtilase family protein</fullName>
    </submittedName>
</protein>
<evidence type="ECO:0000259" key="6">
    <source>
        <dbReference type="Pfam" id="PF00082"/>
    </source>
</evidence>
<feature type="active site" description="Charge relay system" evidence="5">
    <location>
        <position position="10"/>
    </location>
</feature>
<keyword evidence="8" id="KW-1185">Reference proteome</keyword>
<dbReference type="Pfam" id="PF00082">
    <property type="entry name" value="Peptidase_S8"/>
    <property type="match status" value="1"/>
</dbReference>
<feature type="active site" description="Charge relay system" evidence="5">
    <location>
        <position position="190"/>
    </location>
</feature>
<sequence length="484" mass="56060">MKNIKIAIIDNGVNESLLKSPLEHKILVSNEGECFFDNDNMEQVSFMHGTICAMIIEKYFPESILSSVKVLNENGKGLLSKLHPAMEWCLQHQIQIINLSLGSTYFEDKEPIQKLINQYAMQGLLVIAANSNSEYVSYPASLSNVIGVATDSKKYNRFTYKGNLGINVLAPVKQELMIREEKIIIQQSNSYAAPYITALISRICTNISSVNIHEVIKNLQPIAKNYGIFFLPQYYEPDWIHTALVKTSKIKSRAKYYFNTVEGMTGEKMHLIDTVIIDDLSQIKEGNFYNKNIVYLGNQIVKQPITDRFFWSSQNKMKYILDSRNDEEVTELNIPTILCEWDGYMDEMFFLSELKRSFYQDNYHVYTVSFHVESVLYGLEYIPEEALKEEYESALDYFFYRQTYCKQNVALLLGLSPDIMPHSERLQEKADLRVIFEKQEYNYQVSFFCEDIITEQILLQEVGFESIQIIFQKIKEILGGNINE</sequence>
<evidence type="ECO:0000313" key="7">
    <source>
        <dbReference type="EMBL" id="SFO49200.1"/>
    </source>
</evidence>
<dbReference type="InterPro" id="IPR036852">
    <property type="entry name" value="Peptidase_S8/S53_dom_sf"/>
</dbReference>
<evidence type="ECO:0000256" key="2">
    <source>
        <dbReference type="ARBA" id="ARBA00022670"/>
    </source>
</evidence>
<feature type="active site" description="Charge relay system" evidence="5">
    <location>
        <position position="48"/>
    </location>
</feature>
<accession>A0A1I5HMG1</accession>
<dbReference type="STRING" id="1527.SAMN04489757_13128"/>
<keyword evidence="2 5" id="KW-0645">Protease</keyword>
<organism evidence="7 8">
    <name type="scientific">Anaerocolumna aminovalerica</name>
    <dbReference type="NCBI Taxonomy" id="1527"/>
    <lineage>
        <taxon>Bacteria</taxon>
        <taxon>Bacillati</taxon>
        <taxon>Bacillota</taxon>
        <taxon>Clostridia</taxon>
        <taxon>Lachnospirales</taxon>
        <taxon>Lachnospiraceae</taxon>
        <taxon>Anaerocolumna</taxon>
    </lineage>
</organism>
<evidence type="ECO:0000313" key="8">
    <source>
        <dbReference type="Proteomes" id="UP000198806"/>
    </source>
</evidence>
<dbReference type="PANTHER" id="PTHR43806">
    <property type="entry name" value="PEPTIDASE S8"/>
    <property type="match status" value="1"/>
</dbReference>
<keyword evidence="4 5" id="KW-0720">Serine protease</keyword>
<keyword evidence="3 5" id="KW-0378">Hydrolase</keyword>